<reference evidence="9" key="2">
    <citation type="journal article" date="2022" name="Microbiol. Resour. Announc.">
        <title>Whole-Genome Sequence of Entomortierella parvispora E1425, a Mucoromycotan Fungus Associated with Burkholderiaceae-Related Endosymbiotic Bacteria.</title>
        <authorList>
            <person name="Herlambang A."/>
            <person name="Guo Y."/>
            <person name="Takashima Y."/>
            <person name="Narisawa K."/>
            <person name="Ohta H."/>
            <person name="Nishizawa T."/>
        </authorList>
    </citation>
    <scope>NUCLEOTIDE SEQUENCE</scope>
    <source>
        <strain evidence="9">E1425</strain>
    </source>
</reference>
<keyword evidence="6" id="KW-0175">Coiled coil</keyword>
<reference evidence="9" key="1">
    <citation type="submission" date="2021-11" db="EMBL/GenBank/DDBJ databases">
        <authorList>
            <person name="Herlambang A."/>
            <person name="Guo Y."/>
            <person name="Takashima Y."/>
            <person name="Nishizawa T."/>
        </authorList>
    </citation>
    <scope>NUCLEOTIDE SEQUENCE</scope>
    <source>
        <strain evidence="9">E1425</strain>
    </source>
</reference>
<feature type="compositionally biased region" description="Basic and acidic residues" evidence="7">
    <location>
        <begin position="178"/>
        <end position="193"/>
    </location>
</feature>
<feature type="compositionally biased region" description="Gly residues" evidence="7">
    <location>
        <begin position="150"/>
        <end position="177"/>
    </location>
</feature>
<feature type="coiled-coil region" evidence="6">
    <location>
        <begin position="347"/>
        <end position="381"/>
    </location>
</feature>
<keyword evidence="4" id="KW-0804">Transcription</keyword>
<feature type="region of interest" description="Disordered" evidence="7">
    <location>
        <begin position="87"/>
        <end position="203"/>
    </location>
</feature>
<keyword evidence="3" id="KW-0805">Transcription regulation</keyword>
<dbReference type="Proteomes" id="UP000827284">
    <property type="component" value="Unassembled WGS sequence"/>
</dbReference>
<feature type="compositionally biased region" description="Low complexity" evidence="7">
    <location>
        <begin position="485"/>
        <end position="503"/>
    </location>
</feature>
<comment type="subcellular location">
    <subcellularLocation>
        <location evidence="1">Nucleus</location>
    </subcellularLocation>
</comment>
<comment type="caution">
    <text evidence="9">The sequence shown here is derived from an EMBL/GenBank/DDBJ whole genome shotgun (WGS) entry which is preliminary data.</text>
</comment>
<feature type="compositionally biased region" description="Acidic residues" evidence="7">
    <location>
        <begin position="194"/>
        <end position="203"/>
    </location>
</feature>
<dbReference type="InterPro" id="IPR037817">
    <property type="entry name" value="TAF7"/>
</dbReference>
<feature type="compositionally biased region" description="Low complexity" evidence="7">
    <location>
        <begin position="115"/>
        <end position="134"/>
    </location>
</feature>
<feature type="compositionally biased region" description="Low complexity" evidence="7">
    <location>
        <begin position="454"/>
        <end position="469"/>
    </location>
</feature>
<protein>
    <submittedName>
        <fullName evidence="9">Transcription initiation factor TFIID subunit 7</fullName>
    </submittedName>
</protein>
<evidence type="ECO:0000256" key="3">
    <source>
        <dbReference type="ARBA" id="ARBA00023015"/>
    </source>
</evidence>
<accession>A0A9P3H5J6</accession>
<evidence type="ECO:0000256" key="2">
    <source>
        <dbReference type="ARBA" id="ARBA00009368"/>
    </source>
</evidence>
<proteinExistence type="inferred from homology"/>
<feature type="compositionally biased region" description="Basic and acidic residues" evidence="7">
    <location>
        <begin position="508"/>
        <end position="519"/>
    </location>
</feature>
<feature type="coiled-coil region" evidence="6">
    <location>
        <begin position="595"/>
        <end position="622"/>
    </location>
</feature>
<comment type="similarity">
    <text evidence="2">Belongs to the TAF7 family.</text>
</comment>
<dbReference type="AlphaFoldDB" id="A0A9P3H5J6"/>
<dbReference type="SMART" id="SM01370">
    <property type="entry name" value="TAFII55_N"/>
    <property type="match status" value="1"/>
</dbReference>
<feature type="compositionally biased region" description="Acidic residues" evidence="7">
    <location>
        <begin position="411"/>
        <end position="437"/>
    </location>
</feature>
<dbReference type="CDD" id="cd08047">
    <property type="entry name" value="TAF7"/>
    <property type="match status" value="1"/>
</dbReference>
<dbReference type="GO" id="GO:0005669">
    <property type="term" value="C:transcription factor TFIID complex"/>
    <property type="evidence" value="ECO:0007669"/>
    <property type="project" value="InterPro"/>
</dbReference>
<name>A0A9P3H5J6_9FUNG</name>
<evidence type="ECO:0000256" key="5">
    <source>
        <dbReference type="ARBA" id="ARBA00023242"/>
    </source>
</evidence>
<evidence type="ECO:0000256" key="4">
    <source>
        <dbReference type="ARBA" id="ARBA00023163"/>
    </source>
</evidence>
<dbReference type="GO" id="GO:0016251">
    <property type="term" value="F:RNA polymerase II general transcription initiation factor activity"/>
    <property type="evidence" value="ECO:0007669"/>
    <property type="project" value="TreeGrafter"/>
</dbReference>
<evidence type="ECO:0000313" key="10">
    <source>
        <dbReference type="Proteomes" id="UP000827284"/>
    </source>
</evidence>
<feature type="region of interest" description="Disordered" evidence="7">
    <location>
        <begin position="1"/>
        <end position="66"/>
    </location>
</feature>
<sequence>MYPQPIGSLMAGQSPQAPSTSSPYMTSSTPTMSTVNSGMPYSSQPSIPQYPSASSTPTSSVTPNIQATSTLGPVMLSSPATVLHPSTFPAPSGLPPLPVTLSNTPPGTAPRKQLAAAAAAGAAAGSTGSSATAGKSGRPKGPYKKAGATGKRGGAAGGRGGRGGRGGGRGGHTGGGGRDGDDYMDEDAKGNKDSDDDNDEDPEVSIEEQFILRLPDGPMCDRFREKVIAREIDETVILRFKDPRRGTFIFEGQQLPTKLVDLPTIIEAQKTLNGKQMYKIADISQMLIVDPNLEDGMIKTESQSNLTVASAQTGPSSTLPPLKQSEYVWPDGLTNPLKNVRKRRFRKRISKVAVEGVENEIERLLQEDAEAEEVIYEIREQVDGLDRYDSEDGATPAPDEGGRPRAGQSDVDMDDQEMMDMDEEEEEEDDDLDLLAEDLERQIDAGESEEEGTPQPGQAPQQQQKQRQPSGDRQGLGMFGESSKVAGSIGPGSSVAAAPSSAGQAKTSGDKGKEPRRGDDEDEDEDDEDDEEDDEEEEDDDDDDDDSGSEEDDDDEEDDREKLLKDEIKDLHIKVKESDDKVQSAPNDLLKRRFGTMLENLRKELELKMMQLEEVKASKSKKSK</sequence>
<feature type="compositionally biased region" description="Low complexity" evidence="7">
    <location>
        <begin position="18"/>
        <end position="63"/>
    </location>
</feature>
<gene>
    <name evidence="9" type="ORF">EMPS_02864</name>
</gene>
<dbReference type="Pfam" id="PF04658">
    <property type="entry name" value="TAFII55_N"/>
    <property type="match status" value="1"/>
</dbReference>
<keyword evidence="5" id="KW-0539">Nucleus</keyword>
<organism evidence="9 10">
    <name type="scientific">Entomortierella parvispora</name>
    <dbReference type="NCBI Taxonomy" id="205924"/>
    <lineage>
        <taxon>Eukaryota</taxon>
        <taxon>Fungi</taxon>
        <taxon>Fungi incertae sedis</taxon>
        <taxon>Mucoromycota</taxon>
        <taxon>Mortierellomycotina</taxon>
        <taxon>Mortierellomycetes</taxon>
        <taxon>Mortierellales</taxon>
        <taxon>Mortierellaceae</taxon>
        <taxon>Entomortierella</taxon>
    </lineage>
</organism>
<evidence type="ECO:0000256" key="7">
    <source>
        <dbReference type="SAM" id="MobiDB-lite"/>
    </source>
</evidence>
<dbReference type="OrthoDB" id="153872at2759"/>
<feature type="region of interest" description="Disordered" evidence="7">
    <location>
        <begin position="382"/>
        <end position="565"/>
    </location>
</feature>
<keyword evidence="10" id="KW-1185">Reference proteome</keyword>
<evidence type="ECO:0000313" key="9">
    <source>
        <dbReference type="EMBL" id="GJJ70515.1"/>
    </source>
</evidence>
<dbReference type="InterPro" id="IPR006751">
    <property type="entry name" value="TAFII55_prot_cons_reg"/>
</dbReference>
<dbReference type="GO" id="GO:0051123">
    <property type="term" value="P:RNA polymerase II preinitiation complex assembly"/>
    <property type="evidence" value="ECO:0007669"/>
    <property type="project" value="TreeGrafter"/>
</dbReference>
<evidence type="ECO:0000256" key="6">
    <source>
        <dbReference type="SAM" id="Coils"/>
    </source>
</evidence>
<feature type="compositionally biased region" description="Acidic residues" evidence="7">
    <location>
        <begin position="520"/>
        <end position="559"/>
    </location>
</feature>
<feature type="domain" description="TAFII55 protein conserved region" evidence="8">
    <location>
        <begin position="206"/>
        <end position="373"/>
    </location>
</feature>
<dbReference type="EMBL" id="BQFW01000004">
    <property type="protein sequence ID" value="GJJ70515.1"/>
    <property type="molecule type" value="Genomic_DNA"/>
</dbReference>
<dbReference type="PANTHER" id="PTHR12228:SF0">
    <property type="entry name" value="TATA-BOX BINDING PROTEIN ASSOCIATED FACTOR 7"/>
    <property type="match status" value="1"/>
</dbReference>
<evidence type="ECO:0000256" key="1">
    <source>
        <dbReference type="ARBA" id="ARBA00004123"/>
    </source>
</evidence>
<evidence type="ECO:0000259" key="8">
    <source>
        <dbReference type="SMART" id="SM01370"/>
    </source>
</evidence>
<dbReference type="PANTHER" id="PTHR12228">
    <property type="entry name" value="TRANSCRIPTION INITIATION FACTOR TFIID 55 KD SUBUNIT-RELATED"/>
    <property type="match status" value="1"/>
</dbReference>